<dbReference type="Proteomes" id="UP000651977">
    <property type="component" value="Unassembled WGS sequence"/>
</dbReference>
<evidence type="ECO:0000313" key="3">
    <source>
        <dbReference type="EMBL" id="GGB06662.1"/>
    </source>
</evidence>
<dbReference type="InterPro" id="IPR050961">
    <property type="entry name" value="BolA/IbaG_stress_morph_reg"/>
</dbReference>
<dbReference type="Pfam" id="PF01722">
    <property type="entry name" value="BolA"/>
    <property type="match status" value="1"/>
</dbReference>
<comment type="caution">
    <text evidence="3">The sequence shown here is derived from an EMBL/GenBank/DDBJ whole genome shotgun (WGS) entry which is preliminary data.</text>
</comment>
<reference evidence="4" key="1">
    <citation type="journal article" date="2019" name="Int. J. Syst. Evol. Microbiol.">
        <title>The Global Catalogue of Microorganisms (GCM) 10K type strain sequencing project: providing services to taxonomists for standard genome sequencing and annotation.</title>
        <authorList>
            <consortium name="The Broad Institute Genomics Platform"/>
            <consortium name="The Broad Institute Genome Sequencing Center for Infectious Disease"/>
            <person name="Wu L."/>
            <person name="Ma J."/>
        </authorList>
    </citation>
    <scope>NUCLEOTIDE SEQUENCE [LARGE SCALE GENOMIC DNA]</scope>
    <source>
        <strain evidence="4">CGMCC 1.10131</strain>
    </source>
</reference>
<keyword evidence="4" id="KW-1185">Reference proteome</keyword>
<gene>
    <name evidence="3" type="primary">bolA</name>
    <name evidence="3" type="ORF">GCM10007414_20010</name>
</gene>
<dbReference type="EMBL" id="BMDY01000010">
    <property type="protein sequence ID" value="GGB06662.1"/>
    <property type="molecule type" value="Genomic_DNA"/>
</dbReference>
<dbReference type="PANTHER" id="PTHR46229:SF2">
    <property type="entry name" value="BOLA-LIKE PROTEIN 1"/>
    <property type="match status" value="1"/>
</dbReference>
<name>A0ABQ1I3J4_9ALTE</name>
<evidence type="ECO:0000256" key="2">
    <source>
        <dbReference type="RuleBase" id="RU003860"/>
    </source>
</evidence>
<organism evidence="3 4">
    <name type="scientific">Agarivorans gilvus</name>
    <dbReference type="NCBI Taxonomy" id="680279"/>
    <lineage>
        <taxon>Bacteria</taxon>
        <taxon>Pseudomonadati</taxon>
        <taxon>Pseudomonadota</taxon>
        <taxon>Gammaproteobacteria</taxon>
        <taxon>Alteromonadales</taxon>
        <taxon>Alteromonadaceae</taxon>
        <taxon>Agarivorans</taxon>
    </lineage>
</organism>
<dbReference type="SUPFAM" id="SSF82657">
    <property type="entry name" value="BolA-like"/>
    <property type="match status" value="1"/>
</dbReference>
<evidence type="ECO:0000313" key="4">
    <source>
        <dbReference type="Proteomes" id="UP000651977"/>
    </source>
</evidence>
<evidence type="ECO:0000256" key="1">
    <source>
        <dbReference type="ARBA" id="ARBA00005578"/>
    </source>
</evidence>
<sequence length="106" mass="11940">MQDSSMRVETIIKEKLQQAFAPQYLAVENESHMHNVPEGSESHFKVTIVSEEFEGKRLLQCHRAVNQALADELKTDVHALAMHTYTPSQWAQLQAVPSSPQCRGGH</sequence>
<protein>
    <submittedName>
        <fullName evidence="3">Transcriptional regulator</fullName>
    </submittedName>
</protein>
<dbReference type="Gene3D" id="3.30.300.90">
    <property type="entry name" value="BolA-like"/>
    <property type="match status" value="1"/>
</dbReference>
<proteinExistence type="inferred from homology"/>
<accession>A0ABQ1I3J4</accession>
<dbReference type="InterPro" id="IPR036065">
    <property type="entry name" value="BolA-like_sf"/>
</dbReference>
<dbReference type="PANTHER" id="PTHR46229">
    <property type="entry name" value="BOLA TRANSCRIPTION REGULATOR"/>
    <property type="match status" value="1"/>
</dbReference>
<dbReference type="InterPro" id="IPR002634">
    <property type="entry name" value="BolA"/>
</dbReference>
<comment type="similarity">
    <text evidence="1 2">Belongs to the BolA/IbaG family.</text>
</comment>
<dbReference type="PIRSF" id="PIRSF003113">
    <property type="entry name" value="BolA"/>
    <property type="match status" value="1"/>
</dbReference>